<feature type="signal peptide" evidence="1">
    <location>
        <begin position="1"/>
        <end position="24"/>
    </location>
</feature>
<keyword evidence="3" id="KW-1185">Reference proteome</keyword>
<dbReference type="EMBL" id="JAVFWL010000003">
    <property type="protein sequence ID" value="KAK6741146.1"/>
    <property type="molecule type" value="Genomic_DNA"/>
</dbReference>
<sequence>MMTSTRRPLRFLLLLFFVISTVSSRILPCLDDCICEQNEDSPIIRCENGARRKIDIPSREMNGYQYIAFTCNDLRELPPAALLKAAFPNLQGIDIQGNPLFNCSSLGNIREEIAILTDCDPDTKPIKCNVIDENCDWKCRTLNKLRELWRKVKTSFMSKMKEWGAEQTVNEISDWFSNTYRKIAATLSQ</sequence>
<evidence type="ECO:0000256" key="1">
    <source>
        <dbReference type="SAM" id="SignalP"/>
    </source>
</evidence>
<gene>
    <name evidence="2" type="primary">Necator_chrIII.g9932</name>
    <name evidence="2" type="ORF">RB195_009167</name>
</gene>
<evidence type="ECO:0008006" key="4">
    <source>
        <dbReference type="Google" id="ProtNLM"/>
    </source>
</evidence>
<dbReference type="Proteomes" id="UP001303046">
    <property type="component" value="Unassembled WGS sequence"/>
</dbReference>
<dbReference type="InterPro" id="IPR032675">
    <property type="entry name" value="LRR_dom_sf"/>
</dbReference>
<comment type="caution">
    <text evidence="2">The sequence shown here is derived from an EMBL/GenBank/DDBJ whole genome shotgun (WGS) entry which is preliminary data.</text>
</comment>
<dbReference type="PANTHER" id="PTHR39385">
    <property type="entry name" value="PROTEIN CBG20422"/>
    <property type="match status" value="1"/>
</dbReference>
<dbReference type="PANTHER" id="PTHR39385:SF3">
    <property type="entry name" value="ELRR (EXTRACELLULAR LEUCINE-RICH REPEAT) ONLY"/>
    <property type="match status" value="1"/>
</dbReference>
<evidence type="ECO:0000313" key="2">
    <source>
        <dbReference type="EMBL" id="KAK6741146.1"/>
    </source>
</evidence>
<accession>A0ABR1CVG6</accession>
<dbReference type="Gene3D" id="3.80.10.10">
    <property type="entry name" value="Ribonuclease Inhibitor"/>
    <property type="match status" value="1"/>
</dbReference>
<feature type="chain" id="PRO_5047053490" description="Leucine Rich repeat-containing domain protein" evidence="1">
    <location>
        <begin position="25"/>
        <end position="189"/>
    </location>
</feature>
<reference evidence="2 3" key="1">
    <citation type="submission" date="2023-08" db="EMBL/GenBank/DDBJ databases">
        <title>A Necator americanus chromosomal reference genome.</title>
        <authorList>
            <person name="Ilik V."/>
            <person name="Petrzelkova K.J."/>
            <person name="Pardy F."/>
            <person name="Fuh T."/>
            <person name="Niatou-Singa F.S."/>
            <person name="Gouil Q."/>
            <person name="Baker L."/>
            <person name="Ritchie M.E."/>
            <person name="Jex A.R."/>
            <person name="Gazzola D."/>
            <person name="Li H."/>
            <person name="Toshio Fujiwara R."/>
            <person name="Zhan B."/>
            <person name="Aroian R.V."/>
            <person name="Pafco B."/>
            <person name="Schwarz E.M."/>
        </authorList>
    </citation>
    <scope>NUCLEOTIDE SEQUENCE [LARGE SCALE GENOMIC DNA]</scope>
    <source>
        <strain evidence="2 3">Aroian</strain>
        <tissue evidence="2">Whole animal</tissue>
    </source>
</reference>
<proteinExistence type="predicted"/>
<name>A0ABR1CVG6_NECAM</name>
<evidence type="ECO:0000313" key="3">
    <source>
        <dbReference type="Proteomes" id="UP001303046"/>
    </source>
</evidence>
<organism evidence="2 3">
    <name type="scientific">Necator americanus</name>
    <name type="common">Human hookworm</name>
    <dbReference type="NCBI Taxonomy" id="51031"/>
    <lineage>
        <taxon>Eukaryota</taxon>
        <taxon>Metazoa</taxon>
        <taxon>Ecdysozoa</taxon>
        <taxon>Nematoda</taxon>
        <taxon>Chromadorea</taxon>
        <taxon>Rhabditida</taxon>
        <taxon>Rhabditina</taxon>
        <taxon>Rhabditomorpha</taxon>
        <taxon>Strongyloidea</taxon>
        <taxon>Ancylostomatidae</taxon>
        <taxon>Bunostominae</taxon>
        <taxon>Necator</taxon>
    </lineage>
</organism>
<protein>
    <recommendedName>
        <fullName evidence="4">Leucine Rich repeat-containing domain protein</fullName>
    </recommendedName>
</protein>
<keyword evidence="1" id="KW-0732">Signal</keyword>